<dbReference type="PROSITE" id="PS50231">
    <property type="entry name" value="RICIN_B_LECTIN"/>
    <property type="match status" value="1"/>
</dbReference>
<dbReference type="CDD" id="cd23451">
    <property type="entry name" value="beta-trefoil_Ricin_laminarinase"/>
    <property type="match status" value="1"/>
</dbReference>
<dbReference type="RefSeq" id="WP_205360898.1">
    <property type="nucleotide sequence ID" value="NZ_JADKYB010000019.1"/>
</dbReference>
<dbReference type="SUPFAM" id="SSF52279">
    <property type="entry name" value="Beta-D-glucan exohydrolase, C-terminal domain"/>
    <property type="match status" value="1"/>
</dbReference>
<reference evidence="6 7" key="1">
    <citation type="submission" date="2021-01" db="EMBL/GenBank/DDBJ databases">
        <title>Streptomyces acididurans sp. nov., isolated from a peat swamp forest soil.</title>
        <authorList>
            <person name="Chantavorakit T."/>
            <person name="Duangmal K."/>
        </authorList>
    </citation>
    <scope>NUCLEOTIDE SEQUENCE [LARGE SCALE GENOMIC DNA]</scope>
    <source>
        <strain evidence="6 7">KK5PA1</strain>
    </source>
</reference>
<comment type="caution">
    <text evidence="6">The sequence shown here is derived from an EMBL/GenBank/DDBJ whole genome shotgun (WGS) entry which is preliminary data.</text>
</comment>
<comment type="similarity">
    <text evidence="1">Belongs to the glycosyl hydrolase 3 family.</text>
</comment>
<evidence type="ECO:0000313" key="6">
    <source>
        <dbReference type="EMBL" id="MBM9508656.1"/>
    </source>
</evidence>
<dbReference type="SMART" id="SM00458">
    <property type="entry name" value="RICIN"/>
    <property type="match status" value="1"/>
</dbReference>
<dbReference type="Gene3D" id="3.20.20.300">
    <property type="entry name" value="Glycoside hydrolase, family 3, N-terminal domain"/>
    <property type="match status" value="2"/>
</dbReference>
<dbReference type="SUPFAM" id="SSF50370">
    <property type="entry name" value="Ricin B-like lectins"/>
    <property type="match status" value="1"/>
</dbReference>
<dbReference type="SUPFAM" id="SSF51445">
    <property type="entry name" value="(Trans)glycosidases"/>
    <property type="match status" value="1"/>
</dbReference>
<organism evidence="6 7">
    <name type="scientific">Actinacidiphila acididurans</name>
    <dbReference type="NCBI Taxonomy" id="2784346"/>
    <lineage>
        <taxon>Bacteria</taxon>
        <taxon>Bacillati</taxon>
        <taxon>Actinomycetota</taxon>
        <taxon>Actinomycetes</taxon>
        <taxon>Kitasatosporales</taxon>
        <taxon>Streptomycetaceae</taxon>
        <taxon>Actinacidiphila</taxon>
    </lineage>
</organism>
<dbReference type="Pfam" id="PF05345">
    <property type="entry name" value="He_PIG"/>
    <property type="match status" value="1"/>
</dbReference>
<feature type="signal peptide" evidence="3">
    <location>
        <begin position="1"/>
        <end position="29"/>
    </location>
</feature>
<keyword evidence="7" id="KW-1185">Reference proteome</keyword>
<dbReference type="InterPro" id="IPR006311">
    <property type="entry name" value="TAT_signal"/>
</dbReference>
<sequence>MRSFRMPKRRRTAVMAALALIAGGSGLLAAVGAPAASAAVPAACPWVHSTAPIPQRVGQVLAKMTTAQKVQLATGSGGSSYVGFTPAIGSLCIPAINLEDGPAGVADGMTGVTQLPAPVALAATWDTAAEQRYGALIGAEEAAKGTTIDLGPTINIDRDPRWGRAFESVGEDPYLNGQLGAANIRGVQSTGVMAQVKHLAVYNQETNRNTTSDNAVIGAKALQEIYLPAFQDAVQQGAASSVMCSYSTVNGTYACQNPTLLNSALRQQFGFQGFVTSDWGATHSTAASANSGLDQDMPGNDGFYGSALTNAVNSGQVSQTTLNTMTSRVLTEMFAFGLFDKAPSGSPAQTATSTANQNSATQLAAEGTVLLKNSGNVLPFTSATKSIAVIGADASTSVQSAGGGSAAVNSSGTVTPLQGIQARAGSGATVTYNNGSSTSSAASAAAAANVAVVFVSDFESEGSDLGGIDLSSAQNNLISAVAAANPNTVVVLNTGSAVTMPWAGSVKGVLEAWYSGQGDGTAIASLLFGDTNPSGHLPVTFPTSLSQVPAHTTAQWPGSGGTVQYSEGVDVGYRWYDANHLTPLFPFGYGLSYTGFAFSNLQVGTLAAGGTATVTATVTNTGTRAGSDVAQLYVSQPASAGEPPKQLQGFARVTLQPGASQTVTFPLTQRALSAYDATANAWTTATGTYTVAVGDSAANLPLTGTLNVTSAQLGKPLTVTNPGAQEGLAGTAVSVQVAAQDTTAGQTPAFSATGLPPGTSISTGGQITGTPSQPGTYTVDVTARDAAGAQGVTTFLWTVVPADATPALPLVGYQGLCLDVAGDNNTDGTKAEVYSCNGTNGQAWAEQSDGTIRAAGKCLDVKAAGTANGTLVDLYSCNGTVAQVWQRQANGSLRNPNSGRCLDDTNLSTTNGTQVQIWDCNGGANQVWKPPV</sequence>
<name>A0ABS2TZ94_9ACTN</name>
<dbReference type="GO" id="GO:0016787">
    <property type="term" value="F:hydrolase activity"/>
    <property type="evidence" value="ECO:0007669"/>
    <property type="project" value="UniProtKB-KW"/>
</dbReference>
<accession>A0ABS2TZ94</accession>
<dbReference type="Pfam" id="PF00652">
    <property type="entry name" value="Ricin_B_lectin"/>
    <property type="match status" value="1"/>
</dbReference>
<dbReference type="Pfam" id="PF14310">
    <property type="entry name" value="Fn3-like"/>
    <property type="match status" value="1"/>
</dbReference>
<dbReference type="InterPro" id="IPR002772">
    <property type="entry name" value="Glyco_hydro_3_C"/>
</dbReference>
<dbReference type="PANTHER" id="PTHR42715:SF10">
    <property type="entry name" value="BETA-GLUCOSIDASE"/>
    <property type="match status" value="1"/>
</dbReference>
<dbReference type="InterPro" id="IPR026891">
    <property type="entry name" value="Fn3-like"/>
</dbReference>
<feature type="chain" id="PRO_5046582041" evidence="3">
    <location>
        <begin position="30"/>
        <end position="932"/>
    </location>
</feature>
<evidence type="ECO:0000259" key="5">
    <source>
        <dbReference type="SMART" id="SM01217"/>
    </source>
</evidence>
<dbReference type="Gene3D" id="2.80.10.50">
    <property type="match status" value="1"/>
</dbReference>
<dbReference type="InterPro" id="IPR001764">
    <property type="entry name" value="Glyco_hydro_3_N"/>
</dbReference>
<dbReference type="InterPro" id="IPR035992">
    <property type="entry name" value="Ricin_B-like_lectins"/>
</dbReference>
<feature type="domain" description="Ricin B lectin" evidence="4">
    <location>
        <begin position="805"/>
        <end position="931"/>
    </location>
</feature>
<dbReference type="Proteomes" id="UP000749040">
    <property type="component" value="Unassembled WGS sequence"/>
</dbReference>
<dbReference type="Gene3D" id="3.40.50.1700">
    <property type="entry name" value="Glycoside hydrolase family 3 C-terminal domain"/>
    <property type="match status" value="2"/>
</dbReference>
<dbReference type="SMART" id="SM01217">
    <property type="entry name" value="Fn3_like"/>
    <property type="match status" value="1"/>
</dbReference>
<dbReference type="EMBL" id="JADKYB010000019">
    <property type="protein sequence ID" value="MBM9508656.1"/>
    <property type="molecule type" value="Genomic_DNA"/>
</dbReference>
<dbReference type="InterPro" id="IPR050288">
    <property type="entry name" value="Cellulose_deg_GH3"/>
</dbReference>
<keyword evidence="3" id="KW-0732">Signal</keyword>
<dbReference type="InterPro" id="IPR015919">
    <property type="entry name" value="Cadherin-like_sf"/>
</dbReference>
<gene>
    <name evidence="6" type="ORF">ITX44_29705</name>
</gene>
<dbReference type="PRINTS" id="PR00133">
    <property type="entry name" value="GLHYDRLASE3"/>
</dbReference>
<proteinExistence type="inferred from homology"/>
<dbReference type="Pfam" id="PF01915">
    <property type="entry name" value="Glyco_hydro_3_C"/>
    <property type="match status" value="1"/>
</dbReference>
<dbReference type="Pfam" id="PF00933">
    <property type="entry name" value="Glyco_hydro_3"/>
    <property type="match status" value="1"/>
</dbReference>
<protein>
    <submittedName>
        <fullName evidence="6">Glycoside hydrolase family 3 C-terminal domain-containing protein</fullName>
    </submittedName>
</protein>
<dbReference type="Gene3D" id="2.60.40.10">
    <property type="entry name" value="Immunoglobulins"/>
    <property type="match status" value="2"/>
</dbReference>
<feature type="domain" description="Fibronectin type III-like" evidence="5">
    <location>
        <begin position="628"/>
        <end position="697"/>
    </location>
</feature>
<evidence type="ECO:0000256" key="2">
    <source>
        <dbReference type="ARBA" id="ARBA00022801"/>
    </source>
</evidence>
<dbReference type="PANTHER" id="PTHR42715">
    <property type="entry name" value="BETA-GLUCOSIDASE"/>
    <property type="match status" value="1"/>
</dbReference>
<evidence type="ECO:0000256" key="1">
    <source>
        <dbReference type="ARBA" id="ARBA00005336"/>
    </source>
</evidence>
<dbReference type="InterPro" id="IPR000772">
    <property type="entry name" value="Ricin_B_lectin"/>
</dbReference>
<keyword evidence="2 6" id="KW-0378">Hydrolase</keyword>
<dbReference type="InterPro" id="IPR013783">
    <property type="entry name" value="Ig-like_fold"/>
</dbReference>
<evidence type="ECO:0000259" key="4">
    <source>
        <dbReference type="SMART" id="SM00458"/>
    </source>
</evidence>
<evidence type="ECO:0000256" key="3">
    <source>
        <dbReference type="SAM" id="SignalP"/>
    </source>
</evidence>
<dbReference type="InterPro" id="IPR036962">
    <property type="entry name" value="Glyco_hydro_3_N_sf"/>
</dbReference>
<dbReference type="PROSITE" id="PS51318">
    <property type="entry name" value="TAT"/>
    <property type="match status" value="1"/>
</dbReference>
<evidence type="ECO:0000313" key="7">
    <source>
        <dbReference type="Proteomes" id="UP000749040"/>
    </source>
</evidence>
<dbReference type="InterPro" id="IPR036881">
    <property type="entry name" value="Glyco_hydro_3_C_sf"/>
</dbReference>
<dbReference type="InterPro" id="IPR017853">
    <property type="entry name" value="GH"/>
</dbReference>
<dbReference type="SUPFAM" id="SSF49313">
    <property type="entry name" value="Cadherin-like"/>
    <property type="match status" value="1"/>
</dbReference>